<name>D3BGY5_HETP5</name>
<accession>D3BGY5</accession>
<sequence length="725" mass="79047">MNKLIILTIVGLIFCSYVDASCKCTDNRAYCGSQLTECRGLNATDLYQCVTVGQPPMRRLGCPNGCQVNDAPASDTCAPASTKCVCPDSADHCGSSLQKSTGGNCADLDPNALYQCDGKGIYPSWRWTCPTGCIQNGANLNDTCDKGASNTVGLTKIKHIVIFMQENRAFDNYYGILPGVCNFKDPNMAIQENGNNILYQPDPHSPDSHNGQKYSLPFKLDGPKAGCTSGGSNAWSPNHVAWNNGLNNNWPEGNTVGSLGYLGEDNLPFYFELADQFTIADKYYESIMTSTNPNRIVLWSGTIDARGATARGPVIDNTETPPLQWVTYPELLQNAGISWMVYQGEDNFDDNALAWFKQYQDAGKGTPLRNQGISYLGLDTFYEQALNGTLPQVSFVVGPTELSEHPDNGPMAGQWLSQQVVNAVINSKAWSETVLLIDYDESGGFFDHVIPPISPIGTLDEWIYGDGDAPQPIGPGQRVPAFIVSPWSTGGVVFTEPSDHTSVIQFVEQWAIANDYPADQVLHPLISTYRRNFMSDLTRALDFSFTNLTVPNTTAMPVPSRDPSGNWNPTEECEDLPGPYPSVPYGNQTYPVVAPGYRLVRGNNPALGRTYVFESGTQAVVATGSTISMGPISNDKSNDNQYFIMKEAAGVLGNYIVSVETGLCLNGNGRLAACTSSSDNWFVIDESNGQGYLLYNIPTGTYLSYQNSIFSLTNTMLTYFRLYSV</sequence>
<dbReference type="Gene3D" id="3.40.720.10">
    <property type="entry name" value="Alkaline Phosphatase, subunit A"/>
    <property type="match status" value="2"/>
</dbReference>
<dbReference type="Pfam" id="PF04185">
    <property type="entry name" value="Phosphoesterase"/>
    <property type="match status" value="1"/>
</dbReference>
<keyword evidence="1" id="KW-0378">Hydrolase</keyword>
<organism evidence="3 4">
    <name type="scientific">Heterostelium pallidum (strain ATCC 26659 / Pp 5 / PN500)</name>
    <name type="common">Cellular slime mold</name>
    <name type="synonym">Polysphondylium pallidum</name>
    <dbReference type="NCBI Taxonomy" id="670386"/>
    <lineage>
        <taxon>Eukaryota</taxon>
        <taxon>Amoebozoa</taxon>
        <taxon>Evosea</taxon>
        <taxon>Eumycetozoa</taxon>
        <taxon>Dictyostelia</taxon>
        <taxon>Acytosteliales</taxon>
        <taxon>Acytosteliaceae</taxon>
        <taxon>Heterostelium</taxon>
    </lineage>
</organism>
<dbReference type="CDD" id="cd16014">
    <property type="entry name" value="PLC"/>
    <property type="match status" value="1"/>
</dbReference>
<dbReference type="RefSeq" id="XP_020431490.1">
    <property type="nucleotide sequence ID" value="XM_020578621.1"/>
</dbReference>
<dbReference type="GeneID" id="31363268"/>
<dbReference type="InterPro" id="IPR017850">
    <property type="entry name" value="Alkaline_phosphatase_core_sf"/>
</dbReference>
<dbReference type="InParanoid" id="D3BGY5"/>
<evidence type="ECO:0000256" key="2">
    <source>
        <dbReference type="SAM" id="SignalP"/>
    </source>
</evidence>
<dbReference type="OMA" id="LKPWHIN"/>
<dbReference type="AlphaFoldDB" id="D3BGY5"/>
<dbReference type="EMBL" id="ADBJ01000035">
    <property type="protein sequence ID" value="EFA79369.1"/>
    <property type="molecule type" value="Genomic_DNA"/>
</dbReference>
<evidence type="ECO:0000313" key="4">
    <source>
        <dbReference type="Proteomes" id="UP000001396"/>
    </source>
</evidence>
<comment type="caution">
    <text evidence="3">The sequence shown here is derived from an EMBL/GenBank/DDBJ whole genome shotgun (WGS) entry which is preliminary data.</text>
</comment>
<evidence type="ECO:0008006" key="5">
    <source>
        <dbReference type="Google" id="ProtNLM"/>
    </source>
</evidence>
<gene>
    <name evidence="3" type="ORF">PPL_07787</name>
</gene>
<keyword evidence="4" id="KW-1185">Reference proteome</keyword>
<feature type="signal peptide" evidence="2">
    <location>
        <begin position="1"/>
        <end position="20"/>
    </location>
</feature>
<dbReference type="SUPFAM" id="SSF50370">
    <property type="entry name" value="Ricin B-like lectins"/>
    <property type="match status" value="1"/>
</dbReference>
<dbReference type="STRING" id="670386.D3BGY5"/>
<dbReference type="GO" id="GO:0042578">
    <property type="term" value="F:phosphoric ester hydrolase activity"/>
    <property type="evidence" value="ECO:0007669"/>
    <property type="project" value="UniProtKB-ARBA"/>
</dbReference>
<feature type="chain" id="PRO_5003041140" description="Phospholipase C" evidence="2">
    <location>
        <begin position="21"/>
        <end position="725"/>
    </location>
</feature>
<dbReference type="Proteomes" id="UP000001396">
    <property type="component" value="Unassembled WGS sequence"/>
</dbReference>
<reference evidence="3 4" key="1">
    <citation type="journal article" date="2011" name="Genome Res.">
        <title>Phylogeny-wide analysis of social amoeba genomes highlights ancient origins for complex intercellular communication.</title>
        <authorList>
            <person name="Heidel A.J."/>
            <person name="Lawal H.M."/>
            <person name="Felder M."/>
            <person name="Schilde C."/>
            <person name="Helps N.R."/>
            <person name="Tunggal B."/>
            <person name="Rivero F."/>
            <person name="John U."/>
            <person name="Schleicher M."/>
            <person name="Eichinger L."/>
            <person name="Platzer M."/>
            <person name="Noegel A.A."/>
            <person name="Schaap P."/>
            <person name="Gloeckner G."/>
        </authorList>
    </citation>
    <scope>NUCLEOTIDE SEQUENCE [LARGE SCALE GENOMIC DNA]</scope>
    <source>
        <strain evidence="4">ATCC 26659 / Pp 5 / PN500</strain>
    </source>
</reference>
<dbReference type="InterPro" id="IPR007312">
    <property type="entry name" value="Phosphoesterase"/>
</dbReference>
<dbReference type="PANTHER" id="PTHR31956:SF1">
    <property type="entry name" value="NON-SPECIFIC PHOSPHOLIPASE C1"/>
    <property type="match status" value="1"/>
</dbReference>
<proteinExistence type="predicted"/>
<evidence type="ECO:0000313" key="3">
    <source>
        <dbReference type="EMBL" id="EFA79369.1"/>
    </source>
</evidence>
<evidence type="ECO:0000256" key="1">
    <source>
        <dbReference type="ARBA" id="ARBA00022801"/>
    </source>
</evidence>
<dbReference type="PANTHER" id="PTHR31956">
    <property type="entry name" value="NON-SPECIFIC PHOSPHOLIPASE C4-RELATED"/>
    <property type="match status" value="1"/>
</dbReference>
<keyword evidence="2" id="KW-0732">Signal</keyword>
<protein>
    <recommendedName>
        <fullName evidence="5">Phospholipase C</fullName>
    </recommendedName>
</protein>
<dbReference type="InterPro" id="IPR035992">
    <property type="entry name" value="Ricin_B-like_lectins"/>
</dbReference>